<keyword evidence="4 6" id="KW-1133">Transmembrane helix</keyword>
<proteinExistence type="predicted"/>
<comment type="subcellular location">
    <subcellularLocation>
        <location evidence="1">Cell membrane</location>
        <topology evidence="1">Multi-pass membrane protein</topology>
    </subcellularLocation>
</comment>
<organism evidence="8 9">
    <name type="scientific">Paenibacillus konkukensis</name>
    <dbReference type="NCBI Taxonomy" id="2020716"/>
    <lineage>
        <taxon>Bacteria</taxon>
        <taxon>Bacillati</taxon>
        <taxon>Bacillota</taxon>
        <taxon>Bacilli</taxon>
        <taxon>Bacillales</taxon>
        <taxon>Paenibacillaceae</taxon>
        <taxon>Paenibacillus</taxon>
    </lineage>
</organism>
<dbReference type="SUPFAM" id="SSF103473">
    <property type="entry name" value="MFS general substrate transporter"/>
    <property type="match status" value="1"/>
</dbReference>
<evidence type="ECO:0000256" key="4">
    <source>
        <dbReference type="ARBA" id="ARBA00022989"/>
    </source>
</evidence>
<dbReference type="PANTHER" id="PTHR42718">
    <property type="entry name" value="MAJOR FACILITATOR SUPERFAMILY MULTIDRUG TRANSPORTER MFSC"/>
    <property type="match status" value="1"/>
</dbReference>
<dbReference type="InterPro" id="IPR036259">
    <property type="entry name" value="MFS_trans_sf"/>
</dbReference>
<feature type="transmembrane region" description="Helical" evidence="6">
    <location>
        <begin position="116"/>
        <end position="137"/>
    </location>
</feature>
<dbReference type="Pfam" id="PF07690">
    <property type="entry name" value="MFS_1"/>
    <property type="match status" value="2"/>
</dbReference>
<dbReference type="PRINTS" id="PR01036">
    <property type="entry name" value="TCRTETB"/>
</dbReference>
<name>A0ABY4RTB7_9BACL</name>
<feature type="transmembrane region" description="Helical" evidence="6">
    <location>
        <begin position="270"/>
        <end position="292"/>
    </location>
</feature>
<evidence type="ECO:0000256" key="1">
    <source>
        <dbReference type="ARBA" id="ARBA00004651"/>
    </source>
</evidence>
<evidence type="ECO:0000313" key="8">
    <source>
        <dbReference type="EMBL" id="UQZ85809.1"/>
    </source>
</evidence>
<dbReference type="CDD" id="cd17321">
    <property type="entry name" value="MFS_MMR_MDR_like"/>
    <property type="match status" value="1"/>
</dbReference>
<feature type="transmembrane region" description="Helical" evidence="6">
    <location>
        <begin position="431"/>
        <end position="451"/>
    </location>
</feature>
<dbReference type="PROSITE" id="PS50850">
    <property type="entry name" value="MFS"/>
    <property type="match status" value="1"/>
</dbReference>
<feature type="transmembrane region" description="Helical" evidence="6">
    <location>
        <begin position="210"/>
        <end position="226"/>
    </location>
</feature>
<keyword evidence="5 6" id="KW-0472">Membrane</keyword>
<feature type="transmembrane region" description="Helical" evidence="6">
    <location>
        <begin position="59"/>
        <end position="79"/>
    </location>
</feature>
<dbReference type="InterPro" id="IPR011701">
    <property type="entry name" value="MFS"/>
</dbReference>
<dbReference type="Gene3D" id="1.20.1250.20">
    <property type="entry name" value="MFS general substrate transporter like domains"/>
    <property type="match status" value="1"/>
</dbReference>
<feature type="transmembrane region" description="Helical" evidence="6">
    <location>
        <begin position="357"/>
        <end position="377"/>
    </location>
</feature>
<dbReference type="RefSeq" id="WP_249861401.1">
    <property type="nucleotide sequence ID" value="NZ_CP027059.1"/>
</dbReference>
<evidence type="ECO:0000259" key="7">
    <source>
        <dbReference type="PROSITE" id="PS50850"/>
    </source>
</evidence>
<evidence type="ECO:0000256" key="6">
    <source>
        <dbReference type="SAM" id="Phobius"/>
    </source>
</evidence>
<feature type="transmembrane region" description="Helical" evidence="6">
    <location>
        <begin position="304"/>
        <end position="321"/>
    </location>
</feature>
<evidence type="ECO:0000256" key="2">
    <source>
        <dbReference type="ARBA" id="ARBA00022448"/>
    </source>
</evidence>
<feature type="transmembrane region" description="Helical" evidence="6">
    <location>
        <begin position="389"/>
        <end position="411"/>
    </location>
</feature>
<reference evidence="8" key="1">
    <citation type="submission" date="2018-02" db="EMBL/GenBank/DDBJ databases">
        <authorList>
            <person name="Kim S.-K."/>
            <person name="Jung H.-I."/>
            <person name="Lee S.-W."/>
        </authorList>
    </citation>
    <scope>NUCLEOTIDE SEQUENCE</scope>
    <source>
        <strain evidence="8">SK3146</strain>
    </source>
</reference>
<feature type="transmembrane region" description="Helical" evidence="6">
    <location>
        <begin position="91"/>
        <end position="110"/>
    </location>
</feature>
<reference evidence="8" key="2">
    <citation type="journal article" date="2021" name="J Anim Sci Technol">
        <title>Complete genome sequence of Paenibacillus konkukensis sp. nov. SK3146 as a potential probiotic strain.</title>
        <authorList>
            <person name="Jung H.I."/>
            <person name="Park S."/>
            <person name="Niu K.M."/>
            <person name="Lee S.W."/>
            <person name="Kothari D."/>
            <person name="Yi K.J."/>
            <person name="Kim S.K."/>
        </authorList>
    </citation>
    <scope>NUCLEOTIDE SEQUENCE</scope>
    <source>
        <strain evidence="8">SK3146</strain>
    </source>
</reference>
<dbReference type="PANTHER" id="PTHR42718:SF9">
    <property type="entry name" value="MAJOR FACILITATOR SUPERFAMILY MULTIDRUG TRANSPORTER MFSC"/>
    <property type="match status" value="1"/>
</dbReference>
<feature type="domain" description="Major facilitator superfamily (MFS) profile" evidence="7">
    <location>
        <begin position="25"/>
        <end position="454"/>
    </location>
</feature>
<keyword evidence="2" id="KW-0813">Transport</keyword>
<accession>A0ABY4RTB7</accession>
<dbReference type="Gene3D" id="1.20.1720.10">
    <property type="entry name" value="Multidrug resistance protein D"/>
    <property type="match status" value="1"/>
</dbReference>
<evidence type="ECO:0000256" key="5">
    <source>
        <dbReference type="ARBA" id="ARBA00023136"/>
    </source>
</evidence>
<feature type="transmembrane region" description="Helical" evidence="6">
    <location>
        <begin position="232"/>
        <end position="249"/>
    </location>
</feature>
<dbReference type="InterPro" id="IPR020846">
    <property type="entry name" value="MFS_dom"/>
</dbReference>
<protein>
    <submittedName>
        <fullName evidence="8">Antiseptic resistance protein</fullName>
    </submittedName>
</protein>
<evidence type="ECO:0000256" key="3">
    <source>
        <dbReference type="ARBA" id="ARBA00022692"/>
    </source>
</evidence>
<dbReference type="EMBL" id="CP027059">
    <property type="protein sequence ID" value="UQZ85809.1"/>
    <property type="molecule type" value="Genomic_DNA"/>
</dbReference>
<keyword evidence="3 6" id="KW-0812">Transmembrane</keyword>
<feature type="transmembrane region" description="Helical" evidence="6">
    <location>
        <begin position="24"/>
        <end position="47"/>
    </location>
</feature>
<sequence>MNQPSAIHDPSAETAAGGAFKERLIIPLLGFTVILVVMNTMMFNLALPQITQDFGLSAIAASWIVTGYSIVFAISSITYSRLSDFVPIRKLFMIGLLSLGFASLLGLFSHHFIPLLIARLIQASGAASVPALGIVLLTRYIPLTRRGKAMATVMSASSLGLGLGPVIGGSITQYLGWNDLFLVTAATLLLVPVFYRLLPKERPQRGSFDIAGAVLIGVGTTGMLLFLTSRSWIMLAAGLLALILFWQRIKRTANPFVQPALFGNKSYLNLSALGIMAYMSSFVTLFLLPQVLAHLYAMSPGQSGLVLFPGAVLSMLASNWIGKMIDRFGNSALFRYAPWPLAAAAGLFALFAVHSVFAIVASYMLLSISFSALTTSVSNEISRIVPKQYIGAGMGLFQLMQFFSGAFSVAVTGTSLTMQRNLPLPHAYANIFWGMTIVGAIAILCSLLYRAEKGRPQMKMKVPADSE</sequence>
<dbReference type="Proteomes" id="UP001057134">
    <property type="component" value="Chromosome"/>
</dbReference>
<evidence type="ECO:0000313" key="9">
    <source>
        <dbReference type="Proteomes" id="UP001057134"/>
    </source>
</evidence>
<feature type="transmembrane region" description="Helical" evidence="6">
    <location>
        <begin position="149"/>
        <end position="168"/>
    </location>
</feature>
<feature type="transmembrane region" description="Helical" evidence="6">
    <location>
        <begin position="333"/>
        <end position="351"/>
    </location>
</feature>
<feature type="transmembrane region" description="Helical" evidence="6">
    <location>
        <begin position="180"/>
        <end position="198"/>
    </location>
</feature>
<gene>
    <name evidence="8" type="primary">qacA</name>
    <name evidence="8" type="ORF">SK3146_05098</name>
</gene>
<keyword evidence="9" id="KW-1185">Reference proteome</keyword>